<dbReference type="RefSeq" id="WP_185007779.1">
    <property type="nucleotide sequence ID" value="NZ_BAAAUI010000071.1"/>
</dbReference>
<proteinExistence type="predicted"/>
<dbReference type="InterPro" id="IPR036188">
    <property type="entry name" value="FAD/NAD-bd_sf"/>
</dbReference>
<dbReference type="SUPFAM" id="SSF54373">
    <property type="entry name" value="FAD-linked reductases, C-terminal domain"/>
    <property type="match status" value="1"/>
</dbReference>
<organism evidence="2 3">
    <name type="scientific">Crossiella cryophila</name>
    <dbReference type="NCBI Taxonomy" id="43355"/>
    <lineage>
        <taxon>Bacteria</taxon>
        <taxon>Bacillati</taxon>
        <taxon>Actinomycetota</taxon>
        <taxon>Actinomycetes</taxon>
        <taxon>Pseudonocardiales</taxon>
        <taxon>Pseudonocardiaceae</taxon>
        <taxon>Crossiella</taxon>
    </lineage>
</organism>
<evidence type="ECO:0000313" key="3">
    <source>
        <dbReference type="Proteomes" id="UP000533598"/>
    </source>
</evidence>
<comment type="caution">
    <text evidence="2">The sequence shown here is derived from an EMBL/GenBank/DDBJ whole genome shotgun (WGS) entry which is preliminary data.</text>
</comment>
<evidence type="ECO:0000259" key="1">
    <source>
        <dbReference type="Pfam" id="PF01266"/>
    </source>
</evidence>
<sequence>MSLARTSPWGAGQPVEPALPPLIGRHRADIVVVGGGIAGLSLAHRLRAELPSARIMLLEAVLVGGGATGHSTGLARPGVWGSMRLLHKRVGPAAADALTRASLEGMAALRELVTGEDIDCDLVRGRMYQLPVTAQHVRRYTDDLPEMNRLGMRADWLSAREAAETLGLQGGFGALRVAPLYQLDPLRLCRGLREVLSARGVEVYEGSPVRSIEPGERVRVRTNRGEVDAAQVVLAIDGYTRAAGLVKLPIVPFRSQALCTEPLSAAQLAGLALRPGDLVLDSRAFFNYVRLSPDGRLILGGGRAANPRTSPGTQPPVSAGTWRRLERELRQLFPGLAEVRIARSWAGVSGATPDWMPIVGQVEPGVWFAGGWNGRGIAPALHSAGWLSGQLAAALHGKPLPPPTVPWHRSGARPAPVFDRLRYPLRQTFLQLTDRRSLHTGRCAPLRFGRDGK</sequence>
<gene>
    <name evidence="2" type="ORF">HNR67_007421</name>
</gene>
<dbReference type="Gene3D" id="3.30.9.10">
    <property type="entry name" value="D-Amino Acid Oxidase, subunit A, domain 2"/>
    <property type="match status" value="1"/>
</dbReference>
<keyword evidence="3" id="KW-1185">Reference proteome</keyword>
<dbReference type="Proteomes" id="UP000533598">
    <property type="component" value="Unassembled WGS sequence"/>
</dbReference>
<dbReference type="PANTHER" id="PTHR13847">
    <property type="entry name" value="SARCOSINE DEHYDROGENASE-RELATED"/>
    <property type="match status" value="1"/>
</dbReference>
<dbReference type="GO" id="GO:0005737">
    <property type="term" value="C:cytoplasm"/>
    <property type="evidence" value="ECO:0007669"/>
    <property type="project" value="TreeGrafter"/>
</dbReference>
<feature type="domain" description="FAD dependent oxidoreductase" evidence="1">
    <location>
        <begin position="29"/>
        <end position="387"/>
    </location>
</feature>
<dbReference type="InterPro" id="IPR006076">
    <property type="entry name" value="FAD-dep_OxRdtase"/>
</dbReference>
<protein>
    <submittedName>
        <fullName evidence="2">Glycine/D-amino acid oxidase-like deaminating enzyme</fullName>
    </submittedName>
</protein>
<dbReference type="SUPFAM" id="SSF51905">
    <property type="entry name" value="FAD/NAD(P)-binding domain"/>
    <property type="match status" value="1"/>
</dbReference>
<accession>A0A7W7CK85</accession>
<dbReference type="AlphaFoldDB" id="A0A7W7CK85"/>
<dbReference type="EMBL" id="JACHMH010000001">
    <property type="protein sequence ID" value="MBB4681303.1"/>
    <property type="molecule type" value="Genomic_DNA"/>
</dbReference>
<name>A0A7W7CK85_9PSEU</name>
<dbReference type="Pfam" id="PF01266">
    <property type="entry name" value="DAO"/>
    <property type="match status" value="1"/>
</dbReference>
<evidence type="ECO:0000313" key="2">
    <source>
        <dbReference type="EMBL" id="MBB4681303.1"/>
    </source>
</evidence>
<reference evidence="2 3" key="1">
    <citation type="submission" date="2020-08" db="EMBL/GenBank/DDBJ databases">
        <title>Sequencing the genomes of 1000 actinobacteria strains.</title>
        <authorList>
            <person name="Klenk H.-P."/>
        </authorList>
    </citation>
    <scope>NUCLEOTIDE SEQUENCE [LARGE SCALE GENOMIC DNA]</scope>
    <source>
        <strain evidence="2 3">DSM 44230</strain>
    </source>
</reference>
<dbReference type="Gene3D" id="3.50.50.60">
    <property type="entry name" value="FAD/NAD(P)-binding domain"/>
    <property type="match status" value="1"/>
</dbReference>
<dbReference type="PANTHER" id="PTHR13847:SF281">
    <property type="entry name" value="FAD DEPENDENT OXIDOREDUCTASE DOMAIN-CONTAINING PROTEIN"/>
    <property type="match status" value="1"/>
</dbReference>